<evidence type="ECO:0000313" key="3">
    <source>
        <dbReference type="EMBL" id="KPJ64675.1"/>
    </source>
</evidence>
<feature type="non-terminal residue" evidence="3">
    <location>
        <position position="1"/>
    </location>
</feature>
<organism evidence="3 4">
    <name type="scientific">candidate division WOR-1 bacterium DG_54_3</name>
    <dbReference type="NCBI Taxonomy" id="1703775"/>
    <lineage>
        <taxon>Bacteria</taxon>
        <taxon>Bacillati</taxon>
        <taxon>Saganbacteria</taxon>
    </lineage>
</organism>
<feature type="signal peptide" evidence="1">
    <location>
        <begin position="1"/>
        <end position="22"/>
    </location>
</feature>
<dbReference type="PROSITE" id="PS51257">
    <property type="entry name" value="PROKAR_LIPOPROTEIN"/>
    <property type="match status" value="1"/>
</dbReference>
<gene>
    <name evidence="3" type="ORF">AMJ44_12295</name>
</gene>
<dbReference type="NCBIfam" id="TIGR02246">
    <property type="entry name" value="SgcJ/EcaC family oxidoreductase"/>
    <property type="match status" value="1"/>
</dbReference>
<proteinExistence type="predicted"/>
<dbReference type="EMBL" id="LIZX01000168">
    <property type="protein sequence ID" value="KPJ64675.1"/>
    <property type="molecule type" value="Genomic_DNA"/>
</dbReference>
<feature type="chain" id="PRO_5006640196" description="DUF4440 domain-containing protein" evidence="1">
    <location>
        <begin position="23"/>
        <end position="166"/>
    </location>
</feature>
<name>A0A0S7XR29_UNCSA</name>
<evidence type="ECO:0000313" key="4">
    <source>
        <dbReference type="Proteomes" id="UP000051861"/>
    </source>
</evidence>
<evidence type="ECO:0000259" key="2">
    <source>
        <dbReference type="Pfam" id="PF14534"/>
    </source>
</evidence>
<dbReference type="AlphaFoldDB" id="A0A0S7XR29"/>
<dbReference type="SUPFAM" id="SSF54427">
    <property type="entry name" value="NTF2-like"/>
    <property type="match status" value="1"/>
</dbReference>
<dbReference type="Pfam" id="PF14534">
    <property type="entry name" value="DUF4440"/>
    <property type="match status" value="1"/>
</dbReference>
<feature type="domain" description="DUF4440" evidence="2">
    <location>
        <begin position="41"/>
        <end position="151"/>
    </location>
</feature>
<keyword evidence="1" id="KW-0732">Signal</keyword>
<comment type="caution">
    <text evidence="3">The sequence shown here is derived from an EMBL/GenBank/DDBJ whole genome shotgun (WGS) entry which is preliminary data.</text>
</comment>
<reference evidence="3 4" key="1">
    <citation type="journal article" date="2015" name="Microbiome">
        <title>Genomic resolution of linkages in carbon, nitrogen, and sulfur cycling among widespread estuary sediment bacteria.</title>
        <authorList>
            <person name="Baker B.J."/>
            <person name="Lazar C.S."/>
            <person name="Teske A.P."/>
            <person name="Dick G.J."/>
        </authorList>
    </citation>
    <scope>NUCLEOTIDE SEQUENCE [LARGE SCALE GENOMIC DNA]</scope>
    <source>
        <strain evidence="3">DG_54_3</strain>
    </source>
</reference>
<dbReference type="InterPro" id="IPR027843">
    <property type="entry name" value="DUF4440"/>
</dbReference>
<dbReference type="InterPro" id="IPR011944">
    <property type="entry name" value="Steroid_delta5-4_isomerase"/>
</dbReference>
<accession>A0A0S7XR29</accession>
<dbReference type="Proteomes" id="UP000051861">
    <property type="component" value="Unassembled WGS sequence"/>
</dbReference>
<protein>
    <recommendedName>
        <fullName evidence="2">DUF4440 domain-containing protein</fullName>
    </recommendedName>
</protein>
<dbReference type="Gene3D" id="3.10.450.50">
    <property type="match status" value="1"/>
</dbReference>
<dbReference type="InterPro" id="IPR032710">
    <property type="entry name" value="NTF2-like_dom_sf"/>
</dbReference>
<sequence>MKKLLMILPMVFLLCSTFSCQKAEDVAEEPAVDVAADVEAIKSLIAECSRSWNEGDYEGFMAIIDEEAVFLPPNAPTVSGMETIRSIYRNEFDSSDLNLNITTQEIQVCGDLAFSLDNWKGSANPKDGSEPIIFDNKNLIIYRRQADGSWKTWRVMFNSNTPLATE</sequence>
<evidence type="ECO:0000256" key="1">
    <source>
        <dbReference type="SAM" id="SignalP"/>
    </source>
</evidence>